<dbReference type="PANTHER" id="PTHR33909:SF1">
    <property type="entry name" value="SEC TRANSLOCON ACCESSORY COMPLEX SUBUNIT YAJC"/>
    <property type="match status" value="1"/>
</dbReference>
<dbReference type="GO" id="GO:0015031">
    <property type="term" value="P:protein transport"/>
    <property type="evidence" value="ECO:0007669"/>
    <property type="project" value="UniProtKB-KW"/>
</dbReference>
<dbReference type="STRING" id="1629.IV50_GL001524"/>
<reference evidence="10 11" key="1">
    <citation type="submission" date="2018-06" db="EMBL/GenBank/DDBJ databases">
        <authorList>
            <consortium name="Pathogen Informatics"/>
            <person name="Doyle S."/>
        </authorList>
    </citation>
    <scope>NUCLEOTIDE SEQUENCE [LARGE SCALE GENOMIC DNA]</scope>
    <source>
        <strain evidence="10 11">NCTC13645</strain>
    </source>
</reference>
<evidence type="ECO:0000256" key="2">
    <source>
        <dbReference type="ARBA" id="ARBA00006742"/>
    </source>
</evidence>
<protein>
    <submittedName>
        <fullName evidence="10">Preprotein translocase subunit YajC</fullName>
    </submittedName>
</protein>
<evidence type="ECO:0000313" key="11">
    <source>
        <dbReference type="Proteomes" id="UP000254621"/>
    </source>
</evidence>
<comment type="subcellular location">
    <subcellularLocation>
        <location evidence="1">Cell membrane</location>
        <topology evidence="1">Single-pass membrane protein</topology>
    </subcellularLocation>
</comment>
<keyword evidence="9" id="KW-0472">Membrane</keyword>
<evidence type="ECO:0000256" key="4">
    <source>
        <dbReference type="ARBA" id="ARBA00022475"/>
    </source>
</evidence>
<organism evidence="10 11">
    <name type="scientific">Weissella viridescens</name>
    <name type="common">Lactobacillus viridescens</name>
    <dbReference type="NCBI Taxonomy" id="1629"/>
    <lineage>
        <taxon>Bacteria</taxon>
        <taxon>Bacillati</taxon>
        <taxon>Bacillota</taxon>
        <taxon>Bacilli</taxon>
        <taxon>Lactobacillales</taxon>
        <taxon>Lactobacillaceae</taxon>
        <taxon>Weissella</taxon>
    </lineage>
</organism>
<accession>A0A380P2P5</accession>
<name>A0A380P2P5_WEIVI</name>
<evidence type="ECO:0000256" key="1">
    <source>
        <dbReference type="ARBA" id="ARBA00004162"/>
    </source>
</evidence>
<proteinExistence type="inferred from homology"/>
<keyword evidence="7" id="KW-1133">Transmembrane helix</keyword>
<dbReference type="PANTHER" id="PTHR33909">
    <property type="entry name" value="SEC TRANSLOCON ACCESSORY COMPLEX SUBUNIT YAJC"/>
    <property type="match status" value="1"/>
</dbReference>
<dbReference type="InterPro" id="IPR003849">
    <property type="entry name" value="Preprotein_translocase_YajC"/>
</dbReference>
<keyword evidence="3" id="KW-0813">Transport</keyword>
<evidence type="ECO:0000313" key="10">
    <source>
        <dbReference type="EMBL" id="SUP58645.1"/>
    </source>
</evidence>
<comment type="similarity">
    <text evidence="2">Belongs to the YajC family.</text>
</comment>
<evidence type="ECO:0000256" key="5">
    <source>
        <dbReference type="ARBA" id="ARBA00022692"/>
    </source>
</evidence>
<evidence type="ECO:0000256" key="9">
    <source>
        <dbReference type="ARBA" id="ARBA00023136"/>
    </source>
</evidence>
<evidence type="ECO:0000256" key="8">
    <source>
        <dbReference type="ARBA" id="ARBA00023010"/>
    </source>
</evidence>
<keyword evidence="4" id="KW-1003">Cell membrane</keyword>
<keyword evidence="8" id="KW-0811">Translocation</keyword>
<evidence type="ECO:0000256" key="3">
    <source>
        <dbReference type="ARBA" id="ARBA00022448"/>
    </source>
</evidence>
<dbReference type="SMART" id="SM01323">
    <property type="entry name" value="YajC"/>
    <property type="match status" value="1"/>
</dbReference>
<gene>
    <name evidence="10" type="primary">yajC</name>
    <name evidence="10" type="ORF">NCTC13645_01029</name>
</gene>
<dbReference type="GO" id="GO:0005886">
    <property type="term" value="C:plasma membrane"/>
    <property type="evidence" value="ECO:0007669"/>
    <property type="project" value="UniProtKB-SubCell"/>
</dbReference>
<dbReference type="AlphaFoldDB" id="A0A380P2P5"/>
<dbReference type="Pfam" id="PF02699">
    <property type="entry name" value="YajC"/>
    <property type="match status" value="1"/>
</dbReference>
<dbReference type="EMBL" id="UHIV01000003">
    <property type="protein sequence ID" value="SUP58645.1"/>
    <property type="molecule type" value="Genomic_DNA"/>
</dbReference>
<keyword evidence="5" id="KW-0812">Transmembrane</keyword>
<evidence type="ECO:0000256" key="7">
    <source>
        <dbReference type="ARBA" id="ARBA00022989"/>
    </source>
</evidence>
<dbReference type="Proteomes" id="UP000254621">
    <property type="component" value="Unassembled WGS sequence"/>
</dbReference>
<sequence length="133" mass="14974">MYFMMVRPQKKRQEKQKELLASIKPGDEVVTIGGLHAKVVSVSEDHKTVALDADGSFLTYEMSAVRTVEPIKTDEELVENHVDDDTPEEVDVVSETGQLIDSADEMVPKLPKSKKISNLKRFKDYSLSLFSFV</sequence>
<evidence type="ECO:0000256" key="6">
    <source>
        <dbReference type="ARBA" id="ARBA00022927"/>
    </source>
</evidence>
<dbReference type="NCBIfam" id="TIGR00739">
    <property type="entry name" value="yajC"/>
    <property type="match status" value="1"/>
</dbReference>
<keyword evidence="6" id="KW-0653">Protein transport</keyword>